<feature type="region of interest" description="Disordered" evidence="1">
    <location>
        <begin position="154"/>
        <end position="173"/>
    </location>
</feature>
<dbReference type="PROSITE" id="PS51257">
    <property type="entry name" value="PROKAR_LIPOPROTEIN"/>
    <property type="match status" value="1"/>
</dbReference>
<proteinExistence type="predicted"/>
<accession>A0ABQ3BML5</accession>
<keyword evidence="2" id="KW-0732">Signal</keyword>
<reference evidence="4" key="1">
    <citation type="journal article" date="2019" name="Int. J. Syst. Evol. Microbiol.">
        <title>The Global Catalogue of Microorganisms (GCM) 10K type strain sequencing project: providing services to taxonomists for standard genome sequencing and annotation.</title>
        <authorList>
            <consortium name="The Broad Institute Genomics Platform"/>
            <consortium name="The Broad Institute Genome Sequencing Center for Infectious Disease"/>
            <person name="Wu L."/>
            <person name="Ma J."/>
        </authorList>
    </citation>
    <scope>NUCLEOTIDE SEQUENCE [LARGE SCALE GENOMIC DNA]</scope>
    <source>
        <strain evidence="4">KCTC 22558</strain>
    </source>
</reference>
<organism evidence="3 4">
    <name type="scientific">Cognatilysobacter xinjiangensis</name>
    <dbReference type="NCBI Taxonomy" id="546892"/>
    <lineage>
        <taxon>Bacteria</taxon>
        <taxon>Pseudomonadati</taxon>
        <taxon>Pseudomonadota</taxon>
        <taxon>Gammaproteobacteria</taxon>
        <taxon>Lysobacterales</taxon>
        <taxon>Lysobacteraceae</taxon>
        <taxon>Cognatilysobacter</taxon>
    </lineage>
</organism>
<sequence>MKHVLCVVLLLVLAGCATSPPPSPAPAFDAAAAVATIRAAGAELPTELDVQPLQDPLVTDLREQARADEQAGRFDDAASALDHALAERPDDPAVLQERAELALLQRQPDAAFAFAQRARRVGPTVGPLCRRSVQTLLQVERIRAQMGDDAATARADALASERDACTVKPPPRY</sequence>
<keyword evidence="4" id="KW-1185">Reference proteome</keyword>
<protein>
    <recommendedName>
        <fullName evidence="5">Tetratricopeptide repeat protein</fullName>
    </recommendedName>
</protein>
<evidence type="ECO:0000256" key="1">
    <source>
        <dbReference type="SAM" id="MobiDB-lite"/>
    </source>
</evidence>
<feature type="chain" id="PRO_5047478851" description="Tetratricopeptide repeat protein" evidence="2">
    <location>
        <begin position="20"/>
        <end position="173"/>
    </location>
</feature>
<feature type="signal peptide" evidence="2">
    <location>
        <begin position="1"/>
        <end position="19"/>
    </location>
</feature>
<evidence type="ECO:0000256" key="2">
    <source>
        <dbReference type="SAM" id="SignalP"/>
    </source>
</evidence>
<dbReference type="SUPFAM" id="SSF48452">
    <property type="entry name" value="TPR-like"/>
    <property type="match status" value="1"/>
</dbReference>
<dbReference type="EMBL" id="BMXY01000001">
    <property type="protein sequence ID" value="GGZ51813.1"/>
    <property type="molecule type" value="Genomic_DNA"/>
</dbReference>
<name>A0ABQ3BML5_9GAMM</name>
<dbReference type="RefSeq" id="WP_189446391.1">
    <property type="nucleotide sequence ID" value="NZ_BMXY01000001.1"/>
</dbReference>
<evidence type="ECO:0008006" key="5">
    <source>
        <dbReference type="Google" id="ProtNLM"/>
    </source>
</evidence>
<dbReference type="Pfam" id="PF14559">
    <property type="entry name" value="TPR_19"/>
    <property type="match status" value="1"/>
</dbReference>
<evidence type="ECO:0000313" key="4">
    <source>
        <dbReference type="Proteomes" id="UP000643403"/>
    </source>
</evidence>
<gene>
    <name evidence="3" type="ORF">GCM10008101_01060</name>
</gene>
<dbReference type="Gene3D" id="1.25.40.10">
    <property type="entry name" value="Tetratricopeptide repeat domain"/>
    <property type="match status" value="1"/>
</dbReference>
<comment type="caution">
    <text evidence="3">The sequence shown here is derived from an EMBL/GenBank/DDBJ whole genome shotgun (WGS) entry which is preliminary data.</text>
</comment>
<dbReference type="InterPro" id="IPR011990">
    <property type="entry name" value="TPR-like_helical_dom_sf"/>
</dbReference>
<evidence type="ECO:0000313" key="3">
    <source>
        <dbReference type="EMBL" id="GGZ51813.1"/>
    </source>
</evidence>
<dbReference type="Proteomes" id="UP000643403">
    <property type="component" value="Unassembled WGS sequence"/>
</dbReference>